<dbReference type="AlphaFoldDB" id="A0A1X0NHD9"/>
<comment type="caution">
    <text evidence="2">The sequence shown here is derived from an EMBL/GenBank/DDBJ whole genome shotgun (WGS) entry which is preliminary data.</text>
</comment>
<dbReference type="RefSeq" id="XP_028878201.1">
    <property type="nucleotide sequence ID" value="XM_029030543.1"/>
</dbReference>
<evidence type="ECO:0000313" key="3">
    <source>
        <dbReference type="Proteomes" id="UP000192257"/>
    </source>
</evidence>
<sequence length="819" mass="95076">MSWPARLLNEANRNLQARIEHVGDDVQKRAADIDSQRGVVALLRENLAQVRRHIDSDERATSEEQERLREAENKLQELQREESHYRAEMQQLRRRHEEVCALLQSTTCVLQTKATALEDEQKLSEALERAALEMSMIHGSRKSVQETQEEVEKRQRRLQQVQASLVKVHNEVRTSQKVLLQEKEETARVQRELTALRYDIEKGKQDKAESLLAVSHVQQAVMVCESQTATNAKIYTDVKQLLEARRNVLMEMQEKLKKEKAQLKTVSNKTEECRRKQAKLMERFHSLSTETLQHENAAAAMQRQLASQLDVKRELTRSQNNALALRDERYIRLQELLLRSRELDSLMKESKTDNNLQSLRCLENTRVSLQRTLQQLDAQLHHMHKAMMDCFSNMQREGRVADELNNNIMKTKKSILAAERDYATEQQSREECLGHLQAIEERLLTAEQNLSQTRVVVREGNKHERDLMEGTVRDLRAELHRLTREGFVLRREITPLRCALNAHLKLLHDARANLTLLEDAALIRGKELTALQEDGACVVKEKQSALLKYSEVMFQLRSVRQVAESHLEMMRGVASVEDILRGQASVAQEAVLTDIKNSLVELHLEQKAQGELQTDLRRCQEQLRHLKSRYQTIMESMTRKLAPTGESGKEELHVESSNSSFPEVLHAKCILQSSLTREELQERGNHLDGRIVFLEHETRTLRNMLQAMQMGVGERHKTILETSNQKAAEQETLLLREGVLGNREALRAEVDKVNILLEQLQSRRRNLTQRQKEVNKRLVELRVLKANREVVLQRLRAQIRRTRQKQSHQKQYRREVFGF</sequence>
<evidence type="ECO:0000313" key="2">
    <source>
        <dbReference type="EMBL" id="ORC84135.1"/>
    </source>
</evidence>
<dbReference type="OrthoDB" id="271974at2759"/>
<feature type="coiled-coil region" evidence="1">
    <location>
        <begin position="743"/>
        <end position="777"/>
    </location>
</feature>
<reference evidence="2 3" key="1">
    <citation type="submission" date="2017-03" db="EMBL/GenBank/DDBJ databases">
        <title>An alternative strategy for trypanosome survival in the mammalian bloodstream revealed through genome and transcriptome analysis of the ubiquitous bovine parasite Trypanosoma (Megatrypanum) theileri.</title>
        <authorList>
            <person name="Kelly S."/>
            <person name="Ivens A."/>
            <person name="Mott A."/>
            <person name="O'Neill E."/>
            <person name="Emms D."/>
            <person name="Macleod O."/>
            <person name="Voorheis P."/>
            <person name="Matthews J."/>
            <person name="Matthews K."/>
            <person name="Carrington M."/>
        </authorList>
    </citation>
    <scope>NUCLEOTIDE SEQUENCE [LARGE SCALE GENOMIC DNA]</scope>
    <source>
        <strain evidence="2">Edinburgh</strain>
    </source>
</reference>
<keyword evidence="3" id="KW-1185">Reference proteome</keyword>
<dbReference type="EMBL" id="NBCO01000049">
    <property type="protein sequence ID" value="ORC84135.1"/>
    <property type="molecule type" value="Genomic_DNA"/>
</dbReference>
<protein>
    <submittedName>
        <fullName evidence="2">Uncharacterized protein</fullName>
    </submittedName>
</protein>
<name>A0A1X0NHD9_9TRYP</name>
<evidence type="ECO:0000256" key="1">
    <source>
        <dbReference type="SAM" id="Coils"/>
    </source>
</evidence>
<dbReference type="VEuPathDB" id="TriTrypDB:TM35_000491410"/>
<organism evidence="2 3">
    <name type="scientific">Trypanosoma theileri</name>
    <dbReference type="NCBI Taxonomy" id="67003"/>
    <lineage>
        <taxon>Eukaryota</taxon>
        <taxon>Discoba</taxon>
        <taxon>Euglenozoa</taxon>
        <taxon>Kinetoplastea</taxon>
        <taxon>Metakinetoplastina</taxon>
        <taxon>Trypanosomatida</taxon>
        <taxon>Trypanosomatidae</taxon>
        <taxon>Trypanosoma</taxon>
    </lineage>
</organism>
<feature type="coiled-coil region" evidence="1">
    <location>
        <begin position="239"/>
        <end position="276"/>
    </location>
</feature>
<accession>A0A1X0NHD9</accession>
<feature type="coiled-coil region" evidence="1">
    <location>
        <begin position="359"/>
        <end position="485"/>
    </location>
</feature>
<keyword evidence="1" id="KW-0175">Coiled coil</keyword>
<dbReference type="Proteomes" id="UP000192257">
    <property type="component" value="Unassembled WGS sequence"/>
</dbReference>
<proteinExistence type="predicted"/>
<dbReference type="GeneID" id="39990323"/>
<feature type="coiled-coil region" evidence="1">
    <location>
        <begin position="609"/>
        <end position="636"/>
    </location>
</feature>
<feature type="coiled-coil region" evidence="1">
    <location>
        <begin position="54"/>
        <end position="95"/>
    </location>
</feature>
<gene>
    <name evidence="2" type="ORF">TM35_000491410</name>
</gene>